<dbReference type="RefSeq" id="WP_066620454.1">
    <property type="nucleotide sequence ID" value="NZ_FQXL01000072.1"/>
</dbReference>
<dbReference type="Proteomes" id="UP000076603">
    <property type="component" value="Unassembled WGS sequence"/>
</dbReference>
<gene>
    <name evidence="1" type="ORF">CLMAG_14110</name>
</gene>
<organism evidence="1 2">
    <name type="scientific">Clostridium magnum DSM 2767</name>
    <dbReference type="NCBI Taxonomy" id="1121326"/>
    <lineage>
        <taxon>Bacteria</taxon>
        <taxon>Bacillati</taxon>
        <taxon>Bacillota</taxon>
        <taxon>Clostridia</taxon>
        <taxon>Eubacteriales</taxon>
        <taxon>Clostridiaceae</taxon>
        <taxon>Clostridium</taxon>
    </lineage>
</organism>
<dbReference type="STRING" id="1121326.CLMAG_14110"/>
<sequence>MNDTETKKELSKETRISVEIKKLNKMFTKVDAKTKKAVHSLIENAAFMSVTLEDLQETINGENGLVSKYQNGENQWGTKKSPEVEIYNTMIKNHMAVMKQLTDLLPKQNNKSEDDGFDEFVNNK</sequence>
<dbReference type="EMBL" id="LWAE01000001">
    <property type="protein sequence ID" value="KZL94358.1"/>
    <property type="molecule type" value="Genomic_DNA"/>
</dbReference>
<dbReference type="OrthoDB" id="3196710at2"/>
<name>A0A161X491_9CLOT</name>
<protein>
    <recommendedName>
        <fullName evidence="3">Phage terminase, small subunit</fullName>
    </recommendedName>
</protein>
<keyword evidence="2" id="KW-1185">Reference proteome</keyword>
<evidence type="ECO:0000313" key="1">
    <source>
        <dbReference type="EMBL" id="KZL94358.1"/>
    </source>
</evidence>
<dbReference type="PATRIC" id="fig|1121326.3.peg.1381"/>
<accession>A0A161X491</accession>
<reference evidence="1 2" key="1">
    <citation type="submission" date="2016-04" db="EMBL/GenBank/DDBJ databases">
        <title>Genome sequence of Clostridium magnum DSM 2767.</title>
        <authorList>
            <person name="Poehlein A."/>
            <person name="Uhlig R."/>
            <person name="Fischer R."/>
            <person name="Bahl H."/>
            <person name="Daniel R."/>
        </authorList>
    </citation>
    <scope>NUCLEOTIDE SEQUENCE [LARGE SCALE GENOMIC DNA]</scope>
    <source>
        <strain evidence="1 2">DSM 2767</strain>
    </source>
</reference>
<dbReference type="AlphaFoldDB" id="A0A161X491"/>
<comment type="caution">
    <text evidence="1">The sequence shown here is derived from an EMBL/GenBank/DDBJ whole genome shotgun (WGS) entry which is preliminary data.</text>
</comment>
<proteinExistence type="predicted"/>
<evidence type="ECO:0000313" key="2">
    <source>
        <dbReference type="Proteomes" id="UP000076603"/>
    </source>
</evidence>
<evidence type="ECO:0008006" key="3">
    <source>
        <dbReference type="Google" id="ProtNLM"/>
    </source>
</evidence>